<dbReference type="InterPro" id="IPR038238">
    <property type="entry name" value="Clp1_C_sf"/>
</dbReference>
<organism evidence="10 11">
    <name type="scientific">Exocentrus adspersus</name>
    <dbReference type="NCBI Taxonomy" id="1586481"/>
    <lineage>
        <taxon>Eukaryota</taxon>
        <taxon>Metazoa</taxon>
        <taxon>Ecdysozoa</taxon>
        <taxon>Arthropoda</taxon>
        <taxon>Hexapoda</taxon>
        <taxon>Insecta</taxon>
        <taxon>Pterygota</taxon>
        <taxon>Neoptera</taxon>
        <taxon>Endopterygota</taxon>
        <taxon>Coleoptera</taxon>
        <taxon>Polyphaga</taxon>
        <taxon>Cucujiformia</taxon>
        <taxon>Chrysomeloidea</taxon>
        <taxon>Cerambycidae</taxon>
        <taxon>Lamiinae</taxon>
        <taxon>Acanthocinini</taxon>
        <taxon>Exocentrus</taxon>
    </lineage>
</organism>
<dbReference type="FunFam" id="2.40.30.330:FF:000001">
    <property type="entry name" value="Protein CLP1 homolog"/>
    <property type="match status" value="1"/>
</dbReference>
<evidence type="ECO:0000256" key="5">
    <source>
        <dbReference type="ARBA" id="ARBA00023242"/>
    </source>
</evidence>
<dbReference type="HAMAP" id="MF_03035">
    <property type="entry name" value="Clp1"/>
    <property type="match status" value="1"/>
</dbReference>
<dbReference type="PANTHER" id="PTHR12755">
    <property type="entry name" value="CLEAVAGE/POLYADENYLATION FACTOR IA SUBUNIT CLP1P"/>
    <property type="match status" value="1"/>
</dbReference>
<comment type="caution">
    <text evidence="10">The sequence shown here is derived from an EMBL/GenBank/DDBJ whole genome shotgun (WGS) entry which is preliminary data.</text>
</comment>
<proteinExistence type="inferred from homology"/>
<dbReference type="Gene3D" id="2.60.120.1030">
    <property type="entry name" value="Clp1, DNA binding domain"/>
    <property type="match status" value="1"/>
</dbReference>
<dbReference type="Proteomes" id="UP001159042">
    <property type="component" value="Unassembled WGS sequence"/>
</dbReference>
<dbReference type="Gene3D" id="2.40.30.330">
    <property type="entry name" value="Pre-mRNA cleavage complex subunit Clp1, C-terminal domain"/>
    <property type="match status" value="1"/>
</dbReference>
<feature type="domain" description="Clp1 C-terminal" evidence="7">
    <location>
        <begin position="310"/>
        <end position="421"/>
    </location>
</feature>
<dbReference type="InterPro" id="IPR032319">
    <property type="entry name" value="CLP1_P"/>
</dbReference>
<evidence type="ECO:0000259" key="7">
    <source>
        <dbReference type="Pfam" id="PF06807"/>
    </source>
</evidence>
<dbReference type="Gene3D" id="3.40.50.300">
    <property type="entry name" value="P-loop containing nucleotide triphosphate hydrolases"/>
    <property type="match status" value="1"/>
</dbReference>
<dbReference type="InterPro" id="IPR045116">
    <property type="entry name" value="Clp1/Grc3"/>
</dbReference>
<feature type="binding site" evidence="6">
    <location>
        <position position="18"/>
    </location>
    <ligand>
        <name>ATP</name>
        <dbReference type="ChEBI" id="CHEBI:30616"/>
    </ligand>
</feature>
<dbReference type="PANTHER" id="PTHR12755:SF6">
    <property type="entry name" value="POLYRIBONUCLEOTIDE 5'-HYDROXYL-KINASE CLP1"/>
    <property type="match status" value="1"/>
</dbReference>
<dbReference type="FunFam" id="2.60.120.1030:FF:000007">
    <property type="entry name" value="Protein CLP1 homolog"/>
    <property type="match status" value="1"/>
</dbReference>
<gene>
    <name evidence="10" type="ORF">NQ315_009142</name>
</gene>
<dbReference type="SUPFAM" id="SSF52540">
    <property type="entry name" value="P-loop containing nucleoside triphosphate hydrolases"/>
    <property type="match status" value="1"/>
</dbReference>
<sequence>MSEDKKVLQEFKLETDNELRFEVESKTEKVYLTLKSGLAEVFGTELVKGKTYEFTAGAKVAVFTWHGCVVEVKGKTDVVYTAKETPMVMYSNCHGALEFMRADAEKENKRGPIAMIVGPCDVGKSTVCRILLNYAVRMSRRPIFVDLDIGQGQISIPGTIGALMIERPASIDEGFSQEAPLVYHFGHKSPSTNPTLFNMLIQQLANTVKERLEVNKKTRSSGVIINTCGWIKGPGYKQLINSAKAFEVDVIMVLDQERLYNELVRDMPNFVKVIFLPKSGGVVERSKTARSEYRDQRIKEYFYGTPKNSLYPHSFDLKFSEVKIYKIGAPALPDSCLPLGMKADDHLTKLVVLTPNAGILHHILAVSFSEKDDDDIILSHAAGFVCVTNVDTDRQIITLLSPQPKPLPNNILVLSELQFMDSH</sequence>
<keyword evidence="11" id="KW-1185">Reference proteome</keyword>
<comment type="subcellular location">
    <subcellularLocation>
        <location evidence="1 6">Nucleus</location>
    </subcellularLocation>
</comment>
<name>A0AAV8WGG3_9CUCU</name>
<feature type="binding site" evidence="6">
    <location>
        <position position="59"/>
    </location>
    <ligand>
        <name>ATP</name>
        <dbReference type="ChEBI" id="CHEBI:30616"/>
    </ligand>
</feature>
<dbReference type="InterPro" id="IPR032324">
    <property type="entry name" value="Clp1_N"/>
</dbReference>
<dbReference type="GO" id="GO:0031124">
    <property type="term" value="P:mRNA 3'-end processing"/>
    <property type="evidence" value="ECO:0007669"/>
    <property type="project" value="UniProtKB-UniRule"/>
</dbReference>
<evidence type="ECO:0000256" key="3">
    <source>
        <dbReference type="ARBA" id="ARBA00022741"/>
    </source>
</evidence>
<evidence type="ECO:0000313" key="10">
    <source>
        <dbReference type="EMBL" id="KAJ8925312.1"/>
    </source>
</evidence>
<reference evidence="10 11" key="1">
    <citation type="journal article" date="2023" name="Insect Mol. Biol.">
        <title>Genome sequencing provides insights into the evolution of gene families encoding plant cell wall-degrading enzymes in longhorned beetles.</title>
        <authorList>
            <person name="Shin N.R."/>
            <person name="Okamura Y."/>
            <person name="Kirsch R."/>
            <person name="Pauchet Y."/>
        </authorList>
    </citation>
    <scope>NUCLEOTIDE SEQUENCE [LARGE SCALE GENOMIC DNA]</scope>
    <source>
        <strain evidence="10">EAD_L_NR</strain>
    </source>
</reference>
<feature type="domain" description="Clp1 P-loop" evidence="9">
    <location>
        <begin position="118"/>
        <end position="304"/>
    </location>
</feature>
<comment type="similarity">
    <text evidence="6">Belongs to the Clp1 family. Clp1 subfamily.</text>
</comment>
<keyword evidence="3 6" id="KW-0547">Nucleotide-binding</keyword>
<keyword evidence="5 6" id="KW-0539">Nucleus</keyword>
<comment type="function">
    <text evidence="6">Required for endonucleolytic cleavage during polyadenylation-dependent pre-mRNA 3'-end formation.</text>
</comment>
<evidence type="ECO:0000256" key="2">
    <source>
        <dbReference type="ARBA" id="ARBA00022664"/>
    </source>
</evidence>
<dbReference type="InterPro" id="IPR028606">
    <property type="entry name" value="Clp1"/>
</dbReference>
<dbReference type="GO" id="GO:0051731">
    <property type="term" value="F:polynucleotide 5'-hydroxyl-kinase activity"/>
    <property type="evidence" value="ECO:0007669"/>
    <property type="project" value="InterPro"/>
</dbReference>
<evidence type="ECO:0000256" key="4">
    <source>
        <dbReference type="ARBA" id="ARBA00022840"/>
    </source>
</evidence>
<evidence type="ECO:0000313" key="11">
    <source>
        <dbReference type="Proteomes" id="UP001159042"/>
    </source>
</evidence>
<dbReference type="AlphaFoldDB" id="A0AAV8WGG3"/>
<dbReference type="InterPro" id="IPR038239">
    <property type="entry name" value="Clp1_N_sf"/>
</dbReference>
<dbReference type="InterPro" id="IPR010655">
    <property type="entry name" value="Clp1_C"/>
</dbReference>
<dbReference type="GO" id="GO:0005849">
    <property type="term" value="C:mRNA cleavage factor complex"/>
    <property type="evidence" value="ECO:0007669"/>
    <property type="project" value="InterPro"/>
</dbReference>
<evidence type="ECO:0000256" key="1">
    <source>
        <dbReference type="ARBA" id="ARBA00004123"/>
    </source>
</evidence>
<dbReference type="GO" id="GO:0006388">
    <property type="term" value="P:tRNA splicing, via endonucleolytic cleavage and ligation"/>
    <property type="evidence" value="ECO:0007669"/>
    <property type="project" value="TreeGrafter"/>
</dbReference>
<dbReference type="Pfam" id="PF06807">
    <property type="entry name" value="Clp1"/>
    <property type="match status" value="1"/>
</dbReference>
<feature type="domain" description="Clp1 N-terminal" evidence="8">
    <location>
        <begin position="12"/>
        <end position="103"/>
    </location>
</feature>
<dbReference type="FunFam" id="3.40.50.300:FF:000454">
    <property type="entry name" value="Protein CLP1 homolog"/>
    <property type="match status" value="1"/>
</dbReference>
<feature type="binding site" evidence="6">
    <location>
        <begin position="121"/>
        <end position="126"/>
    </location>
    <ligand>
        <name>ATP</name>
        <dbReference type="ChEBI" id="CHEBI:30616"/>
    </ligand>
</feature>
<keyword evidence="2 6" id="KW-0507">mRNA processing</keyword>
<protein>
    <recommendedName>
        <fullName evidence="6">Protein CLP1 homolog</fullName>
    </recommendedName>
</protein>
<dbReference type="InterPro" id="IPR027417">
    <property type="entry name" value="P-loop_NTPase"/>
</dbReference>
<accession>A0AAV8WGG3</accession>
<evidence type="ECO:0000259" key="9">
    <source>
        <dbReference type="Pfam" id="PF16575"/>
    </source>
</evidence>
<keyword evidence="4 6" id="KW-0067">ATP-binding</keyword>
<dbReference type="EMBL" id="JANEYG010000001">
    <property type="protein sequence ID" value="KAJ8925312.1"/>
    <property type="molecule type" value="Genomic_DNA"/>
</dbReference>
<evidence type="ECO:0000259" key="8">
    <source>
        <dbReference type="Pfam" id="PF16573"/>
    </source>
</evidence>
<evidence type="ECO:0000256" key="6">
    <source>
        <dbReference type="HAMAP-Rule" id="MF_03035"/>
    </source>
</evidence>
<dbReference type="GO" id="GO:0005524">
    <property type="term" value="F:ATP binding"/>
    <property type="evidence" value="ECO:0007669"/>
    <property type="project" value="UniProtKB-UniRule"/>
</dbReference>
<dbReference type="Pfam" id="PF16573">
    <property type="entry name" value="CLP1_N"/>
    <property type="match status" value="1"/>
</dbReference>
<dbReference type="Pfam" id="PF16575">
    <property type="entry name" value="CLP1_P"/>
    <property type="match status" value="1"/>
</dbReference>